<evidence type="ECO:0000256" key="4">
    <source>
        <dbReference type="ARBA" id="ARBA00023136"/>
    </source>
</evidence>
<dbReference type="RefSeq" id="WP_243862914.1">
    <property type="nucleotide sequence ID" value="NZ_BAAAEJ010000008.1"/>
</dbReference>
<keyword evidence="4 6" id="KW-0472">Membrane</keyword>
<evidence type="ECO:0000259" key="7">
    <source>
        <dbReference type="PROSITE" id="PS52015"/>
    </source>
</evidence>
<keyword evidence="3 6" id="KW-1133">Transmembrane helix</keyword>
<evidence type="ECO:0000256" key="2">
    <source>
        <dbReference type="ARBA" id="ARBA00022692"/>
    </source>
</evidence>
<gene>
    <name evidence="8" type="ORF">GCM10009093_22550</name>
</gene>
<protein>
    <recommendedName>
        <fullName evidence="7">TonB C-terminal domain-containing protein</fullName>
    </recommendedName>
</protein>
<feature type="compositionally biased region" description="Low complexity" evidence="5">
    <location>
        <begin position="131"/>
        <end position="141"/>
    </location>
</feature>
<evidence type="ECO:0000313" key="9">
    <source>
        <dbReference type="Proteomes" id="UP001500791"/>
    </source>
</evidence>
<accession>A0ABP3I9Z8</accession>
<dbReference type="SUPFAM" id="SSF74653">
    <property type="entry name" value="TolA/TonB C-terminal domain"/>
    <property type="match status" value="1"/>
</dbReference>
<keyword evidence="2 6" id="KW-0812">Transmembrane</keyword>
<feature type="region of interest" description="Disordered" evidence="5">
    <location>
        <begin position="113"/>
        <end position="154"/>
    </location>
</feature>
<dbReference type="Proteomes" id="UP001500791">
    <property type="component" value="Unassembled WGS sequence"/>
</dbReference>
<feature type="transmembrane region" description="Helical" evidence="6">
    <location>
        <begin position="29"/>
        <end position="49"/>
    </location>
</feature>
<dbReference type="NCBIfam" id="TIGR01352">
    <property type="entry name" value="tonB_Cterm"/>
    <property type="match status" value="1"/>
</dbReference>
<feature type="domain" description="TonB C-terminal" evidence="7">
    <location>
        <begin position="154"/>
        <end position="247"/>
    </location>
</feature>
<evidence type="ECO:0000256" key="6">
    <source>
        <dbReference type="SAM" id="Phobius"/>
    </source>
</evidence>
<evidence type="ECO:0000256" key="5">
    <source>
        <dbReference type="SAM" id="MobiDB-lite"/>
    </source>
</evidence>
<comment type="subcellular location">
    <subcellularLocation>
        <location evidence="1">Membrane</location>
        <topology evidence="1">Single-pass membrane protein</topology>
    </subcellularLocation>
</comment>
<reference evidence="9" key="1">
    <citation type="journal article" date="2019" name="Int. J. Syst. Evol. Microbiol.">
        <title>The Global Catalogue of Microorganisms (GCM) 10K type strain sequencing project: providing services to taxonomists for standard genome sequencing and annotation.</title>
        <authorList>
            <consortium name="The Broad Institute Genomics Platform"/>
            <consortium name="The Broad Institute Genome Sequencing Center for Infectious Disease"/>
            <person name="Wu L."/>
            <person name="Ma J."/>
        </authorList>
    </citation>
    <scope>NUCLEOTIDE SEQUENCE [LARGE SCALE GENOMIC DNA]</scope>
    <source>
        <strain evidence="9">JCM 13476</strain>
    </source>
</reference>
<comment type="caution">
    <text evidence="8">The sequence shown here is derived from an EMBL/GenBank/DDBJ whole genome shotgun (WGS) entry which is preliminary data.</text>
</comment>
<evidence type="ECO:0000256" key="3">
    <source>
        <dbReference type="ARBA" id="ARBA00022989"/>
    </source>
</evidence>
<keyword evidence="9" id="KW-1185">Reference proteome</keyword>
<dbReference type="Gene3D" id="3.30.1150.10">
    <property type="match status" value="1"/>
</dbReference>
<dbReference type="InterPro" id="IPR037682">
    <property type="entry name" value="TonB_C"/>
</dbReference>
<dbReference type="PROSITE" id="PS52015">
    <property type="entry name" value="TONB_CTD"/>
    <property type="match status" value="1"/>
</dbReference>
<dbReference type="InterPro" id="IPR006260">
    <property type="entry name" value="TonB/TolA_C"/>
</dbReference>
<proteinExistence type="predicted"/>
<name>A0ABP3I9Z8_9CAUL</name>
<evidence type="ECO:0000256" key="1">
    <source>
        <dbReference type="ARBA" id="ARBA00004167"/>
    </source>
</evidence>
<organism evidence="8 9">
    <name type="scientific">Brevundimonas terrae</name>
    <dbReference type="NCBI Taxonomy" id="363631"/>
    <lineage>
        <taxon>Bacteria</taxon>
        <taxon>Pseudomonadati</taxon>
        <taxon>Pseudomonadota</taxon>
        <taxon>Alphaproteobacteria</taxon>
        <taxon>Caulobacterales</taxon>
        <taxon>Caulobacteraceae</taxon>
        <taxon>Brevundimonas</taxon>
    </lineage>
</organism>
<dbReference type="Pfam" id="PF03544">
    <property type="entry name" value="TonB_C"/>
    <property type="match status" value="1"/>
</dbReference>
<dbReference type="EMBL" id="BAAAEJ010000008">
    <property type="protein sequence ID" value="GAA0395498.1"/>
    <property type="molecule type" value="Genomic_DNA"/>
</dbReference>
<sequence length="247" mass="26106">MMMMTRAVGGANLSAILDHRPTNLSSRRMWIALLGTALAAHVGVGLFLYHQKFEITLAPQTAPEVPRTIVYLDPPPKPLEPEVAKAAPAPAPKLNRPEQVIESPVPPLVSPVNDAPATATGPAITLSTPVAPDATGTKPAATPAPNPPSVITRPNWIQQPTADQLMRAYPDAAIERGISGNAVLNCAVRVNGTLTDCQVTSETPARNGFGRAATNLSRYFRMSPQTVDGQAVDGARVTVGIRFDLTD</sequence>
<evidence type="ECO:0000313" key="8">
    <source>
        <dbReference type="EMBL" id="GAA0395498.1"/>
    </source>
</evidence>